<gene>
    <name evidence="1" type="ORF">CFP71_27075</name>
</gene>
<dbReference type="EMBL" id="NMQT01000099">
    <property type="protein sequence ID" value="OXM50615.1"/>
    <property type="molecule type" value="Genomic_DNA"/>
</dbReference>
<reference evidence="1 2" key="1">
    <citation type="submission" date="2017-07" db="EMBL/GenBank/DDBJ databases">
        <title>Amycolatopsis thailandensis Genome sequencing and assembly.</title>
        <authorList>
            <person name="Kaur N."/>
            <person name="Mayilraj S."/>
        </authorList>
    </citation>
    <scope>NUCLEOTIDE SEQUENCE [LARGE SCALE GENOMIC DNA]</scope>
    <source>
        <strain evidence="1 2">JCM 16380</strain>
    </source>
</reference>
<sequence>MVLNAGVPLRWVHDGDRSVDETEDRIRQGIEKCGDGRSLVNFDMQISAFATSPDVHGVRTADKAEPT</sequence>
<dbReference type="AlphaFoldDB" id="A0A229RVQ7"/>
<name>A0A229RVQ7_9PSEU</name>
<comment type="caution">
    <text evidence="1">The sequence shown here is derived from an EMBL/GenBank/DDBJ whole genome shotgun (WGS) entry which is preliminary data.</text>
</comment>
<protein>
    <submittedName>
        <fullName evidence="1">Uncharacterized protein</fullName>
    </submittedName>
</protein>
<organism evidence="1 2">
    <name type="scientific">Amycolatopsis thailandensis</name>
    <dbReference type="NCBI Taxonomy" id="589330"/>
    <lineage>
        <taxon>Bacteria</taxon>
        <taxon>Bacillati</taxon>
        <taxon>Actinomycetota</taxon>
        <taxon>Actinomycetes</taxon>
        <taxon>Pseudonocardiales</taxon>
        <taxon>Pseudonocardiaceae</taxon>
        <taxon>Amycolatopsis</taxon>
    </lineage>
</organism>
<dbReference type="Proteomes" id="UP000215223">
    <property type="component" value="Unassembled WGS sequence"/>
</dbReference>
<proteinExistence type="predicted"/>
<keyword evidence="2" id="KW-1185">Reference proteome</keyword>
<evidence type="ECO:0000313" key="1">
    <source>
        <dbReference type="EMBL" id="OXM50615.1"/>
    </source>
</evidence>
<accession>A0A229RVQ7</accession>
<evidence type="ECO:0000313" key="2">
    <source>
        <dbReference type="Proteomes" id="UP000215223"/>
    </source>
</evidence>